<dbReference type="RefSeq" id="XP_018141347.1">
    <property type="nucleotide sequence ID" value="XM_018291600.1"/>
</dbReference>
<dbReference type="AlphaFoldDB" id="A0A179FGA9"/>
<feature type="signal peptide" evidence="1">
    <location>
        <begin position="1"/>
        <end position="20"/>
    </location>
</feature>
<name>A0A179FGA9_METCM</name>
<reference evidence="2 3" key="1">
    <citation type="journal article" date="2016" name="PLoS Pathog.">
        <title>Biosynthesis of antibiotic leucinostatins in bio-control fungus Purpureocillium lilacinum and their inhibition on phytophthora revealed by genome mining.</title>
        <authorList>
            <person name="Wang G."/>
            <person name="Liu Z."/>
            <person name="Lin R."/>
            <person name="Li E."/>
            <person name="Mao Z."/>
            <person name="Ling J."/>
            <person name="Yang Y."/>
            <person name="Yin W.B."/>
            <person name="Xie B."/>
        </authorList>
    </citation>
    <scope>NUCLEOTIDE SEQUENCE [LARGE SCALE GENOMIC DNA]</scope>
    <source>
        <strain evidence="2">170</strain>
    </source>
</reference>
<evidence type="ECO:0000313" key="3">
    <source>
        <dbReference type="Proteomes" id="UP000078397"/>
    </source>
</evidence>
<dbReference type="GeneID" id="28855594"/>
<dbReference type="OrthoDB" id="4887929at2759"/>
<dbReference type="KEGG" id="pchm:VFPPC_13828"/>
<proteinExistence type="predicted"/>
<protein>
    <recommendedName>
        <fullName evidence="4">Small secreted protein</fullName>
    </recommendedName>
</protein>
<keyword evidence="1" id="KW-0732">Signal</keyword>
<evidence type="ECO:0008006" key="4">
    <source>
        <dbReference type="Google" id="ProtNLM"/>
    </source>
</evidence>
<sequence length="113" mass="11516">MLFNKISVSAISAFAIVANGAILEMYSDRNCQNSVGSRNVWDNSCATGVPGFQSYIITYPGGGDQAITTYSRAACAGPQTTCNYAGSTGVCYPSFNSAGGSNAIGSGIACGFV</sequence>
<keyword evidence="3" id="KW-1185">Reference proteome</keyword>
<evidence type="ECO:0000313" key="2">
    <source>
        <dbReference type="EMBL" id="OAQ64033.1"/>
    </source>
</evidence>
<dbReference type="Proteomes" id="UP000078397">
    <property type="component" value="Unassembled WGS sequence"/>
</dbReference>
<comment type="caution">
    <text evidence="2">The sequence shown here is derived from an EMBL/GenBank/DDBJ whole genome shotgun (WGS) entry which is preliminary data.</text>
</comment>
<evidence type="ECO:0000256" key="1">
    <source>
        <dbReference type="SAM" id="SignalP"/>
    </source>
</evidence>
<feature type="chain" id="PRO_5008101683" description="Small secreted protein" evidence="1">
    <location>
        <begin position="21"/>
        <end position="113"/>
    </location>
</feature>
<organism evidence="2 3">
    <name type="scientific">Pochonia chlamydosporia 170</name>
    <dbReference type="NCBI Taxonomy" id="1380566"/>
    <lineage>
        <taxon>Eukaryota</taxon>
        <taxon>Fungi</taxon>
        <taxon>Dikarya</taxon>
        <taxon>Ascomycota</taxon>
        <taxon>Pezizomycotina</taxon>
        <taxon>Sordariomycetes</taxon>
        <taxon>Hypocreomycetidae</taxon>
        <taxon>Hypocreales</taxon>
        <taxon>Clavicipitaceae</taxon>
        <taxon>Pochonia</taxon>
    </lineage>
</organism>
<gene>
    <name evidence="2" type="ORF">VFPPC_13828</name>
</gene>
<dbReference type="EMBL" id="LSBJ02000005">
    <property type="protein sequence ID" value="OAQ64033.1"/>
    <property type="molecule type" value="Genomic_DNA"/>
</dbReference>
<accession>A0A179FGA9</accession>